<dbReference type="Proteomes" id="UP000321533">
    <property type="component" value="Chromosome"/>
</dbReference>
<dbReference type="EMBL" id="CP042435">
    <property type="protein sequence ID" value="QEC67486.1"/>
    <property type="molecule type" value="Genomic_DNA"/>
</dbReference>
<dbReference type="RefSeq" id="WP_147189293.1">
    <property type="nucleotide sequence ID" value="NZ_CP042435.1"/>
</dbReference>
<keyword evidence="4" id="KW-1185">Reference proteome</keyword>
<feature type="binding site" evidence="2">
    <location>
        <position position="58"/>
    </location>
    <ligand>
        <name>substrate</name>
    </ligand>
</feature>
<dbReference type="OrthoDB" id="9810154at2"/>
<dbReference type="InterPro" id="IPR029033">
    <property type="entry name" value="His_PPase_superfam"/>
</dbReference>
<proteinExistence type="predicted"/>
<evidence type="ECO:0000313" key="3">
    <source>
        <dbReference type="EMBL" id="QEC67486.1"/>
    </source>
</evidence>
<dbReference type="InterPro" id="IPR013078">
    <property type="entry name" value="His_Pase_superF_clade-1"/>
</dbReference>
<sequence length="164" mass="18916">MKALLLIRHAKSSWDTPSQKDFDRPLNDRGHHDAYAMAERLLDKGIKIDAFISSTANRALSTARYFAKKYNVSEHDIIKASELYEAPFDVFYDVIRKVDNKFDSIAIFAHNPGITAFANDLTKTRIDNMPTCGIFAIQTNIKNWKDFEDATKTFWFVDYPKLKE</sequence>
<dbReference type="KEGG" id="pgin:FRZ67_09320"/>
<feature type="active site" description="Proton donor/acceptor" evidence="1">
    <location>
        <position position="85"/>
    </location>
</feature>
<dbReference type="PANTHER" id="PTHR47623">
    <property type="entry name" value="OS09G0287300 PROTEIN"/>
    <property type="match status" value="1"/>
</dbReference>
<organism evidence="3 4">
    <name type="scientific">Panacibacter ginsenosidivorans</name>
    <dbReference type="NCBI Taxonomy" id="1813871"/>
    <lineage>
        <taxon>Bacteria</taxon>
        <taxon>Pseudomonadati</taxon>
        <taxon>Bacteroidota</taxon>
        <taxon>Chitinophagia</taxon>
        <taxon>Chitinophagales</taxon>
        <taxon>Chitinophagaceae</taxon>
        <taxon>Panacibacter</taxon>
    </lineage>
</organism>
<evidence type="ECO:0000313" key="4">
    <source>
        <dbReference type="Proteomes" id="UP000321533"/>
    </source>
</evidence>
<dbReference type="Pfam" id="PF00300">
    <property type="entry name" value="His_Phos_1"/>
    <property type="match status" value="1"/>
</dbReference>
<reference evidence="3 4" key="1">
    <citation type="journal article" date="2016" name="Int. J. Syst. Evol. Microbiol.">
        <title>Panacibacter ginsenosidivorans gen. nov., sp. nov., with ginsenoside converting activity isolated from soil of a ginseng field.</title>
        <authorList>
            <person name="Siddiqi M.Z."/>
            <person name="Muhammad Shafi S."/>
            <person name="Choi K.D."/>
            <person name="Im W.T."/>
        </authorList>
    </citation>
    <scope>NUCLEOTIDE SEQUENCE [LARGE SCALE GENOMIC DNA]</scope>
    <source>
        <strain evidence="3 4">Gsoil1550</strain>
    </source>
</reference>
<evidence type="ECO:0000256" key="2">
    <source>
        <dbReference type="PIRSR" id="PIRSR613078-2"/>
    </source>
</evidence>
<protein>
    <submittedName>
        <fullName evidence="3">Histidine phosphatase family protein</fullName>
    </submittedName>
</protein>
<evidence type="ECO:0000256" key="1">
    <source>
        <dbReference type="PIRSR" id="PIRSR613078-1"/>
    </source>
</evidence>
<dbReference type="AlphaFoldDB" id="A0A5B8V9U0"/>
<gene>
    <name evidence="3" type="ORF">FRZ67_09320</name>
</gene>
<feature type="active site" description="Tele-phosphohistidine intermediate" evidence="1">
    <location>
        <position position="9"/>
    </location>
</feature>
<name>A0A5B8V9U0_9BACT</name>
<accession>A0A5B8V9U0</accession>
<dbReference type="CDD" id="cd07067">
    <property type="entry name" value="HP_PGM_like"/>
    <property type="match status" value="1"/>
</dbReference>
<dbReference type="Gene3D" id="3.40.50.1240">
    <property type="entry name" value="Phosphoglycerate mutase-like"/>
    <property type="match status" value="1"/>
</dbReference>
<dbReference type="SUPFAM" id="SSF53254">
    <property type="entry name" value="Phosphoglycerate mutase-like"/>
    <property type="match status" value="1"/>
</dbReference>
<dbReference type="PANTHER" id="PTHR47623:SF1">
    <property type="entry name" value="OS09G0287300 PROTEIN"/>
    <property type="match status" value="1"/>
</dbReference>